<dbReference type="GO" id="GO:0008324">
    <property type="term" value="F:monoatomic cation transmembrane transporter activity"/>
    <property type="evidence" value="ECO:0007669"/>
    <property type="project" value="InterPro"/>
</dbReference>
<dbReference type="SUPFAM" id="SSF161111">
    <property type="entry name" value="Cation efflux protein transmembrane domain-like"/>
    <property type="match status" value="1"/>
</dbReference>
<evidence type="ECO:0000256" key="8">
    <source>
        <dbReference type="ARBA" id="ARBA00023018"/>
    </source>
</evidence>
<keyword evidence="6" id="KW-0862">Zinc</keyword>
<evidence type="ECO:0000313" key="15">
    <source>
        <dbReference type="Proteomes" id="UP000789831"/>
    </source>
</evidence>
<dbReference type="GO" id="GO:0031901">
    <property type="term" value="C:early endosome membrane"/>
    <property type="evidence" value="ECO:0007669"/>
    <property type="project" value="UniProtKB-SubCell"/>
</dbReference>
<feature type="transmembrane region" description="Helical" evidence="12">
    <location>
        <begin position="163"/>
        <end position="183"/>
    </location>
</feature>
<dbReference type="PANTHER" id="PTHR31937:SF2">
    <property type="entry name" value="TRANSMEMBRANE PROTEIN 163"/>
    <property type="match status" value="1"/>
</dbReference>
<keyword evidence="9 12" id="KW-0472">Membrane</keyword>
<feature type="region of interest" description="Disordered" evidence="11">
    <location>
        <begin position="281"/>
        <end position="317"/>
    </location>
</feature>
<evidence type="ECO:0000256" key="10">
    <source>
        <dbReference type="ARBA" id="ARBA00023329"/>
    </source>
</evidence>
<proteinExistence type="inferred from homology"/>
<name>A0A9N8YL24_9GLOM</name>
<evidence type="ECO:0000259" key="13">
    <source>
        <dbReference type="Pfam" id="PF01545"/>
    </source>
</evidence>
<comment type="caution">
    <text evidence="14">The sequence shown here is derived from an EMBL/GenBank/DDBJ whole genome shotgun (WGS) entry which is preliminary data.</text>
</comment>
<keyword evidence="15" id="KW-1185">Reference proteome</keyword>
<dbReference type="InterPro" id="IPR058533">
    <property type="entry name" value="Cation_efflux_TM"/>
</dbReference>
<protein>
    <submittedName>
        <fullName evidence="14">9544_t:CDS:1</fullName>
    </submittedName>
</protein>
<dbReference type="OrthoDB" id="5980560at2759"/>
<dbReference type="InterPro" id="IPR026765">
    <property type="entry name" value="Tmem163"/>
</dbReference>
<evidence type="ECO:0000256" key="2">
    <source>
        <dbReference type="ARBA" id="ARBA00004644"/>
    </source>
</evidence>
<dbReference type="AlphaFoldDB" id="A0A9N8YL24"/>
<evidence type="ECO:0000256" key="12">
    <source>
        <dbReference type="SAM" id="Phobius"/>
    </source>
</evidence>
<evidence type="ECO:0000256" key="3">
    <source>
        <dbReference type="ARBA" id="ARBA00008731"/>
    </source>
</evidence>
<reference evidence="14" key="1">
    <citation type="submission" date="2021-06" db="EMBL/GenBank/DDBJ databases">
        <authorList>
            <person name="Kallberg Y."/>
            <person name="Tangrot J."/>
            <person name="Rosling A."/>
        </authorList>
    </citation>
    <scope>NUCLEOTIDE SEQUENCE</scope>
    <source>
        <strain evidence="14">MT106</strain>
    </source>
</reference>
<evidence type="ECO:0000256" key="7">
    <source>
        <dbReference type="ARBA" id="ARBA00022989"/>
    </source>
</evidence>
<keyword evidence="4 12" id="KW-0812">Transmembrane</keyword>
<feature type="transmembrane region" description="Helical" evidence="12">
    <location>
        <begin position="43"/>
        <end position="65"/>
    </location>
</feature>
<dbReference type="Proteomes" id="UP000789831">
    <property type="component" value="Unassembled WGS sequence"/>
</dbReference>
<evidence type="ECO:0000256" key="6">
    <source>
        <dbReference type="ARBA" id="ARBA00022833"/>
    </source>
</evidence>
<keyword evidence="7 12" id="KW-1133">Transmembrane helix</keyword>
<dbReference type="EMBL" id="CAJVPL010000061">
    <property type="protein sequence ID" value="CAG8440167.1"/>
    <property type="molecule type" value="Genomic_DNA"/>
</dbReference>
<sequence>MFFSKPQPRSRLLKFAILISLFTIIWNVIEGVISIIFGSDVNSVSLVFFGVDSFVEVVSASLVLWRFITESKPHKESAQGYLKTNLDKERKATLGIGILFVILALGTFSDAIISLIRHNHPETGIAGLIISIISLSFMGFLYLSKKNLAKNLNSSTMASEAQCSLACIKITVVVFLGSILYVIWKDGWWLDSAAALILGLFFVKEGVEMIIWARSKNFSGGCCKGEESKDAENVILCSNSSGCCKGGESKDAENVIVCSNSPGCEIKIVCSNSPGCELETGIKQQETETSKSETGVKQPEAETSNNDTSENQRDIEETIKTGNKEISACRCCKNK</sequence>
<dbReference type="Gene3D" id="1.20.1510.10">
    <property type="entry name" value="Cation efflux protein transmembrane domain"/>
    <property type="match status" value="1"/>
</dbReference>
<feature type="transmembrane region" description="Helical" evidence="12">
    <location>
        <begin position="125"/>
        <end position="143"/>
    </location>
</feature>
<dbReference type="PANTHER" id="PTHR31937">
    <property type="entry name" value="TRANSMEMBRANE PROTEIN 163"/>
    <property type="match status" value="1"/>
</dbReference>
<feature type="transmembrane region" description="Helical" evidence="12">
    <location>
        <begin position="189"/>
        <end position="207"/>
    </location>
</feature>
<evidence type="ECO:0000256" key="1">
    <source>
        <dbReference type="ARBA" id="ARBA00004146"/>
    </source>
</evidence>
<keyword evidence="10" id="KW-0968">Cytoplasmic vesicle</keyword>
<feature type="transmembrane region" description="Helical" evidence="12">
    <location>
        <begin position="12"/>
        <end position="37"/>
    </location>
</feature>
<evidence type="ECO:0000256" key="11">
    <source>
        <dbReference type="SAM" id="MobiDB-lite"/>
    </source>
</evidence>
<dbReference type="GO" id="GO:0098771">
    <property type="term" value="P:inorganic ion homeostasis"/>
    <property type="evidence" value="ECO:0007669"/>
    <property type="project" value="UniProtKB-ARBA"/>
</dbReference>
<keyword evidence="5" id="KW-0967">Endosome</keyword>
<evidence type="ECO:0000313" key="14">
    <source>
        <dbReference type="EMBL" id="CAG8440167.1"/>
    </source>
</evidence>
<feature type="transmembrane region" description="Helical" evidence="12">
    <location>
        <begin position="92"/>
        <end position="113"/>
    </location>
</feature>
<dbReference type="GO" id="GO:0030003">
    <property type="term" value="P:intracellular monoatomic cation homeostasis"/>
    <property type="evidence" value="ECO:0007669"/>
    <property type="project" value="UniProtKB-ARBA"/>
</dbReference>
<evidence type="ECO:0000256" key="9">
    <source>
        <dbReference type="ARBA" id="ARBA00023136"/>
    </source>
</evidence>
<feature type="domain" description="Cation efflux protein transmembrane" evidence="13">
    <location>
        <begin position="24"/>
        <end position="211"/>
    </location>
</feature>
<dbReference type="Pfam" id="PF01545">
    <property type="entry name" value="Cation_efflux"/>
    <property type="match status" value="1"/>
</dbReference>
<dbReference type="InterPro" id="IPR027469">
    <property type="entry name" value="Cation_efflux_TMD_sf"/>
</dbReference>
<evidence type="ECO:0000256" key="4">
    <source>
        <dbReference type="ARBA" id="ARBA00022692"/>
    </source>
</evidence>
<comment type="similarity">
    <text evidence="3">Belongs to the TMEM163 family.</text>
</comment>
<keyword evidence="8" id="KW-0770">Synapse</keyword>
<organism evidence="14 15">
    <name type="scientific">Ambispora gerdemannii</name>
    <dbReference type="NCBI Taxonomy" id="144530"/>
    <lineage>
        <taxon>Eukaryota</taxon>
        <taxon>Fungi</taxon>
        <taxon>Fungi incertae sedis</taxon>
        <taxon>Mucoromycota</taxon>
        <taxon>Glomeromycotina</taxon>
        <taxon>Glomeromycetes</taxon>
        <taxon>Archaeosporales</taxon>
        <taxon>Ambisporaceae</taxon>
        <taxon>Ambispora</taxon>
    </lineage>
</organism>
<evidence type="ECO:0000256" key="5">
    <source>
        <dbReference type="ARBA" id="ARBA00022753"/>
    </source>
</evidence>
<comment type="subcellular location">
    <subcellularLocation>
        <location evidence="2">Cytoplasmic vesicle</location>
        <location evidence="2">Secretory vesicle</location>
        <location evidence="2">Synaptic vesicle membrane</location>
        <topology evidence="2">Multi-pass membrane protein</topology>
    </subcellularLocation>
    <subcellularLocation>
        <location evidence="1">Early endosome membrane</location>
    </subcellularLocation>
</comment>
<accession>A0A9N8YL24</accession>
<gene>
    <name evidence="14" type="ORF">AGERDE_LOCUS998</name>
</gene>